<organism evidence="1 2">
    <name type="scientific">Rhizopus microsporus</name>
    <dbReference type="NCBI Taxonomy" id="58291"/>
    <lineage>
        <taxon>Eukaryota</taxon>
        <taxon>Fungi</taxon>
        <taxon>Fungi incertae sedis</taxon>
        <taxon>Mucoromycota</taxon>
        <taxon>Mucoromycotina</taxon>
        <taxon>Mucoromycetes</taxon>
        <taxon>Mucorales</taxon>
        <taxon>Mucorineae</taxon>
        <taxon>Rhizopodaceae</taxon>
        <taxon>Rhizopus</taxon>
    </lineage>
</organism>
<dbReference type="Proteomes" id="UP000242381">
    <property type="component" value="Unassembled WGS sequence"/>
</dbReference>
<evidence type="ECO:0000313" key="2">
    <source>
        <dbReference type="Proteomes" id="UP000242381"/>
    </source>
</evidence>
<reference evidence="1 2" key="1">
    <citation type="journal article" date="2016" name="Proc. Natl. Acad. Sci. U.S.A.">
        <title>Lipid metabolic changes in an early divergent fungus govern the establishment of a mutualistic symbiosis with endobacteria.</title>
        <authorList>
            <person name="Lastovetsky O.A."/>
            <person name="Gaspar M.L."/>
            <person name="Mondo S.J."/>
            <person name="LaButti K.M."/>
            <person name="Sandor L."/>
            <person name="Grigoriev I.V."/>
            <person name="Henry S.A."/>
            <person name="Pawlowska T.E."/>
        </authorList>
    </citation>
    <scope>NUCLEOTIDE SEQUENCE [LARGE SCALE GENOMIC DNA]</scope>
    <source>
        <strain evidence="1 2">ATCC 11559</strain>
    </source>
</reference>
<gene>
    <name evidence="1" type="ORF">BCV71DRAFT_80830</name>
</gene>
<dbReference type="AlphaFoldDB" id="A0A1X0S857"/>
<accession>A0A1X0S857</accession>
<dbReference type="EMBL" id="KV921292">
    <property type="protein sequence ID" value="ORE20527.1"/>
    <property type="molecule type" value="Genomic_DNA"/>
</dbReference>
<name>A0A1X0S857_RHIZD</name>
<evidence type="ECO:0000313" key="1">
    <source>
        <dbReference type="EMBL" id="ORE20527.1"/>
    </source>
</evidence>
<proteinExistence type="predicted"/>
<sequence length="88" mass="10013">MIDIAKDDNLVFLSSSLTPDICYREDSPHSSESGSSASLSSQEWLTQERKARIIQKIDDAIAAFDDNGEYLDYSCEGHRFFFTTFIHK</sequence>
<protein>
    <submittedName>
        <fullName evidence="1">Uncharacterized protein</fullName>
    </submittedName>
</protein>